<dbReference type="InterPro" id="IPR018062">
    <property type="entry name" value="HTH_AraC-typ_CS"/>
</dbReference>
<gene>
    <name evidence="5" type="ORF">P775_24615</name>
</gene>
<dbReference type="EMBL" id="AWWI01000169">
    <property type="protein sequence ID" value="PIL17229.1"/>
    <property type="molecule type" value="Genomic_DNA"/>
</dbReference>
<dbReference type="RefSeq" id="WP_180287557.1">
    <property type="nucleotide sequence ID" value="NZ_AWWI01000169.1"/>
</dbReference>
<keyword evidence="2" id="KW-0238">DNA-binding</keyword>
<dbReference type="CDD" id="cd06999">
    <property type="entry name" value="cupin_HpaA-like_N"/>
    <property type="match status" value="1"/>
</dbReference>
<dbReference type="Proteomes" id="UP000231259">
    <property type="component" value="Unassembled WGS sequence"/>
</dbReference>
<reference evidence="5 6" key="1">
    <citation type="submission" date="2013-09" db="EMBL/GenBank/DDBJ databases">
        <title>Genome sequencing of Phaeobacter antarcticus sp. nov. SM1211.</title>
        <authorList>
            <person name="Zhang X.-Y."/>
            <person name="Liu C."/>
            <person name="Chen X.-L."/>
            <person name="Xie B.-B."/>
            <person name="Qin Q.-L."/>
            <person name="Rong J.-C."/>
            <person name="Zhang Y.-Z."/>
        </authorList>
    </citation>
    <scope>NUCLEOTIDE SEQUENCE [LARGE SCALE GENOMIC DNA]</scope>
    <source>
        <strain evidence="5 6">SM1211</strain>
    </source>
</reference>
<dbReference type="SUPFAM" id="SSF51182">
    <property type="entry name" value="RmlC-like cupins"/>
    <property type="match status" value="1"/>
</dbReference>
<sequence length="295" mass="33429">MTKNSIPNYELYGELLSGSYTDPVHHETIQERSSKHHWTIRLHRHKRLAQVFLFQTPGVSFRVADITHTSSEPIALFIPPGIAHGFRFAEEVVGDVLSLRTNELGSDLADLLDRPEMRAGAILPCGRCANFDLIQTSIAQLGQTYHGMKVERAELLLSLTQLIIICISGDLRRETSIGNVLQSLPLTRHEAQAESFCGLVEQFFSEDLMVRDYADKVGISAPHLTRLCRNILGAPPHDLVRQRRLLEAKRLLEYTRLSVSEIAHKSGFRESSFFSRTFSRTFGVSPKSYREDRDR</sequence>
<dbReference type="PRINTS" id="PR00032">
    <property type="entry name" value="HTHARAC"/>
</dbReference>
<dbReference type="InterPro" id="IPR047264">
    <property type="entry name" value="Cupin_HpaA-like_N"/>
</dbReference>
<dbReference type="InterPro" id="IPR009057">
    <property type="entry name" value="Homeodomain-like_sf"/>
</dbReference>
<comment type="caution">
    <text evidence="5">The sequence shown here is derived from an EMBL/GenBank/DDBJ whole genome shotgun (WGS) entry which is preliminary data.</text>
</comment>
<organism evidence="5 6">
    <name type="scientific">Puniceibacterium antarcticum</name>
    <dbReference type="NCBI Taxonomy" id="1206336"/>
    <lineage>
        <taxon>Bacteria</taxon>
        <taxon>Pseudomonadati</taxon>
        <taxon>Pseudomonadota</taxon>
        <taxon>Alphaproteobacteria</taxon>
        <taxon>Rhodobacterales</taxon>
        <taxon>Paracoccaceae</taxon>
        <taxon>Puniceibacterium</taxon>
    </lineage>
</organism>
<evidence type="ECO:0000256" key="1">
    <source>
        <dbReference type="ARBA" id="ARBA00023015"/>
    </source>
</evidence>
<dbReference type="GO" id="GO:0003700">
    <property type="term" value="F:DNA-binding transcription factor activity"/>
    <property type="evidence" value="ECO:0007669"/>
    <property type="project" value="InterPro"/>
</dbReference>
<dbReference type="InterPro" id="IPR020449">
    <property type="entry name" value="Tscrpt_reg_AraC-type_HTH"/>
</dbReference>
<evidence type="ECO:0000313" key="5">
    <source>
        <dbReference type="EMBL" id="PIL17229.1"/>
    </source>
</evidence>
<dbReference type="SUPFAM" id="SSF46689">
    <property type="entry name" value="Homeodomain-like"/>
    <property type="match status" value="1"/>
</dbReference>
<dbReference type="InterPro" id="IPR011051">
    <property type="entry name" value="RmlC_Cupin_sf"/>
</dbReference>
<proteinExistence type="predicted"/>
<dbReference type="PROSITE" id="PS00041">
    <property type="entry name" value="HTH_ARAC_FAMILY_1"/>
    <property type="match status" value="1"/>
</dbReference>
<keyword evidence="6" id="KW-1185">Reference proteome</keyword>
<evidence type="ECO:0000256" key="2">
    <source>
        <dbReference type="ARBA" id="ARBA00023125"/>
    </source>
</evidence>
<dbReference type="Pfam" id="PF12833">
    <property type="entry name" value="HTH_18"/>
    <property type="match status" value="1"/>
</dbReference>
<feature type="domain" description="HTH araC/xylS-type" evidence="4">
    <location>
        <begin position="194"/>
        <end position="292"/>
    </location>
</feature>
<evidence type="ECO:0000313" key="6">
    <source>
        <dbReference type="Proteomes" id="UP000231259"/>
    </source>
</evidence>
<dbReference type="PANTHER" id="PTHR43280:SF32">
    <property type="entry name" value="TRANSCRIPTIONAL REGULATORY PROTEIN"/>
    <property type="match status" value="1"/>
</dbReference>
<dbReference type="Gene3D" id="1.10.10.60">
    <property type="entry name" value="Homeodomain-like"/>
    <property type="match status" value="1"/>
</dbReference>
<evidence type="ECO:0000259" key="4">
    <source>
        <dbReference type="PROSITE" id="PS01124"/>
    </source>
</evidence>
<dbReference type="InterPro" id="IPR018060">
    <property type="entry name" value="HTH_AraC"/>
</dbReference>
<evidence type="ECO:0000256" key="3">
    <source>
        <dbReference type="ARBA" id="ARBA00023163"/>
    </source>
</evidence>
<dbReference type="GO" id="GO:0043565">
    <property type="term" value="F:sequence-specific DNA binding"/>
    <property type="evidence" value="ECO:0007669"/>
    <property type="project" value="InterPro"/>
</dbReference>
<keyword evidence="1" id="KW-0805">Transcription regulation</keyword>
<protein>
    <recommendedName>
        <fullName evidence="4">HTH araC/xylS-type domain-containing protein</fullName>
    </recommendedName>
</protein>
<accession>A0A2G8R6Q9</accession>
<name>A0A2G8R6Q9_9RHOB</name>
<dbReference type="PANTHER" id="PTHR43280">
    <property type="entry name" value="ARAC-FAMILY TRANSCRIPTIONAL REGULATOR"/>
    <property type="match status" value="1"/>
</dbReference>
<keyword evidence="3" id="KW-0804">Transcription</keyword>
<dbReference type="AlphaFoldDB" id="A0A2G8R6Q9"/>
<dbReference type="SMART" id="SM00342">
    <property type="entry name" value="HTH_ARAC"/>
    <property type="match status" value="1"/>
</dbReference>
<dbReference type="PROSITE" id="PS01124">
    <property type="entry name" value="HTH_ARAC_FAMILY_2"/>
    <property type="match status" value="1"/>
</dbReference>